<dbReference type="AlphaFoldDB" id="A0A0F9CWJ6"/>
<organism evidence="1">
    <name type="scientific">marine sediment metagenome</name>
    <dbReference type="NCBI Taxonomy" id="412755"/>
    <lineage>
        <taxon>unclassified sequences</taxon>
        <taxon>metagenomes</taxon>
        <taxon>ecological metagenomes</taxon>
    </lineage>
</organism>
<gene>
    <name evidence="1" type="ORF">LCGC14_2272960</name>
</gene>
<feature type="non-terminal residue" evidence="1">
    <location>
        <position position="1"/>
    </location>
</feature>
<sequence>DTLLRFIDEHVSTCLIASHDREFLSKVTGREFGL</sequence>
<dbReference type="EMBL" id="LAZR01031461">
    <property type="protein sequence ID" value="KKL53684.1"/>
    <property type="molecule type" value="Genomic_DNA"/>
</dbReference>
<reference evidence="1" key="1">
    <citation type="journal article" date="2015" name="Nature">
        <title>Complex archaea that bridge the gap between prokaryotes and eukaryotes.</title>
        <authorList>
            <person name="Spang A."/>
            <person name="Saw J.H."/>
            <person name="Jorgensen S.L."/>
            <person name="Zaremba-Niedzwiedzka K."/>
            <person name="Martijn J."/>
            <person name="Lind A.E."/>
            <person name="van Eijk R."/>
            <person name="Schleper C."/>
            <person name="Guy L."/>
            <person name="Ettema T.J."/>
        </authorList>
    </citation>
    <scope>NUCLEOTIDE SEQUENCE</scope>
</reference>
<evidence type="ECO:0000313" key="1">
    <source>
        <dbReference type="EMBL" id="KKL53684.1"/>
    </source>
</evidence>
<accession>A0A0F9CWJ6</accession>
<comment type="caution">
    <text evidence="1">The sequence shown here is derived from an EMBL/GenBank/DDBJ whole genome shotgun (WGS) entry which is preliminary data.</text>
</comment>
<name>A0A0F9CWJ6_9ZZZZ</name>
<protein>
    <submittedName>
        <fullName evidence="1">Uncharacterized protein</fullName>
    </submittedName>
</protein>
<proteinExistence type="predicted"/>